<evidence type="ECO:0000313" key="1">
    <source>
        <dbReference type="EMBL" id="MFC6282186.1"/>
    </source>
</evidence>
<name>A0ABW1U0F9_9BURK</name>
<accession>A0ABW1U0F9</accession>
<evidence type="ECO:0000313" key="2">
    <source>
        <dbReference type="Proteomes" id="UP001596270"/>
    </source>
</evidence>
<dbReference type="Proteomes" id="UP001596270">
    <property type="component" value="Unassembled WGS sequence"/>
</dbReference>
<dbReference type="EMBL" id="JBHSRS010000071">
    <property type="protein sequence ID" value="MFC6282186.1"/>
    <property type="molecule type" value="Genomic_DNA"/>
</dbReference>
<proteinExistence type="predicted"/>
<sequence length="116" mass="13270">MTTRIDKELTSEDYQQKADFRQNYVPGPAMAVDGPNRHWLLDSPAGRDLLKMKLLKLDHRAEVSLWGEGHEVDGHLNRMVDELNLRELAKPELPMDVLKVNFKLVKMMAAVQFGLS</sequence>
<keyword evidence="2" id="KW-1185">Reference proteome</keyword>
<comment type="caution">
    <text evidence="1">The sequence shown here is derived from an EMBL/GenBank/DDBJ whole genome shotgun (WGS) entry which is preliminary data.</text>
</comment>
<gene>
    <name evidence="1" type="ORF">ACFQND_13215</name>
</gene>
<protein>
    <submittedName>
        <fullName evidence="1">Uncharacterized protein</fullName>
    </submittedName>
</protein>
<reference evidence="2" key="1">
    <citation type="journal article" date="2019" name="Int. J. Syst. Evol. Microbiol.">
        <title>The Global Catalogue of Microorganisms (GCM) 10K type strain sequencing project: providing services to taxonomists for standard genome sequencing and annotation.</title>
        <authorList>
            <consortium name="The Broad Institute Genomics Platform"/>
            <consortium name="The Broad Institute Genome Sequencing Center for Infectious Disease"/>
            <person name="Wu L."/>
            <person name="Ma J."/>
        </authorList>
    </citation>
    <scope>NUCLEOTIDE SEQUENCE [LARGE SCALE GENOMIC DNA]</scope>
    <source>
        <strain evidence="2">CCUG 39402</strain>
    </source>
</reference>
<organism evidence="1 2">
    <name type="scientific">Polaromonas aquatica</name>
    <dbReference type="NCBI Taxonomy" id="332657"/>
    <lineage>
        <taxon>Bacteria</taxon>
        <taxon>Pseudomonadati</taxon>
        <taxon>Pseudomonadota</taxon>
        <taxon>Betaproteobacteria</taxon>
        <taxon>Burkholderiales</taxon>
        <taxon>Comamonadaceae</taxon>
        <taxon>Polaromonas</taxon>
    </lineage>
</organism>
<dbReference type="RefSeq" id="WP_371437690.1">
    <property type="nucleotide sequence ID" value="NZ_JBHSRS010000071.1"/>
</dbReference>